<dbReference type="eggNOG" id="KOG2905">
    <property type="taxonomic scope" value="Eukaryota"/>
</dbReference>
<comment type="similarity">
    <text evidence="2">Belongs to the TFIIF beta subunit family.</text>
</comment>
<reference evidence="12" key="1">
    <citation type="submission" date="2011-05" db="EMBL/GenBank/DDBJ databases">
        <authorList>
            <person name="Richards S.R."/>
            <person name="Qu J."/>
            <person name="Jiang H."/>
            <person name="Jhangiani S.N."/>
            <person name="Agravi P."/>
            <person name="Goodspeed R."/>
            <person name="Gross S."/>
            <person name="Mandapat C."/>
            <person name="Jackson L."/>
            <person name="Mathew T."/>
            <person name="Pu L."/>
            <person name="Thornton R."/>
            <person name="Saada N."/>
            <person name="Wilczek-Boney K.B."/>
            <person name="Lee S."/>
            <person name="Kovar C."/>
            <person name="Wu Y."/>
            <person name="Scherer S.E."/>
            <person name="Worley K.C."/>
            <person name="Muzny D.M."/>
            <person name="Gibbs R."/>
        </authorList>
    </citation>
    <scope>NUCLEOTIDE SEQUENCE</scope>
    <source>
        <strain evidence="12">Brora</strain>
    </source>
</reference>
<dbReference type="PhylomeDB" id="T1IN73"/>
<sequence>MSAEKDLDCGSATRGLWLVKVPKYISTRWNKSSSLEVGKLAISKVVSPSAGSAIDVRFVLHDFVAAIKENADDTPIPKEHKLVLSNNNAQSLAVYSQCGDKLSLEGKVVEKAECRPSHNDKDYMKLKKQSIFRASQPQRTVKQLDRIVNSYKPVSDHKNNIEFEQMKKSEGKKSREDKDKVMEMLFAAFEKHQYYNIKDLVRITRQPITYLKEILKEFCNYNLKNPHKNMWELKPEYRHYKEQSDD</sequence>
<reference evidence="11" key="2">
    <citation type="submission" date="2015-02" db="UniProtKB">
        <authorList>
            <consortium name="EnsemblMetazoa"/>
        </authorList>
    </citation>
    <scope>IDENTIFICATION</scope>
</reference>
<dbReference type="HOGENOM" id="CLU_047858_1_0_1"/>
<dbReference type="CDD" id="cd07980">
    <property type="entry name" value="TFIIF_beta"/>
    <property type="match status" value="1"/>
</dbReference>
<keyword evidence="7" id="KW-0539">Nucleus</keyword>
<dbReference type="PANTHER" id="PTHR10445">
    <property type="entry name" value="GENERAL TRANSCRIPTION FACTOR IIF SUBUNIT 2"/>
    <property type="match status" value="1"/>
</dbReference>
<dbReference type="EMBL" id="JH431152">
    <property type="status" value="NOT_ANNOTATED_CDS"/>
    <property type="molecule type" value="Genomic_DNA"/>
</dbReference>
<dbReference type="PIRSF" id="PIRSF015849">
    <property type="entry name" value="TFIIF-beta"/>
    <property type="match status" value="1"/>
</dbReference>
<dbReference type="EnsemblMetazoa" id="SMAR002450-RA">
    <property type="protein sequence ID" value="SMAR002450-PA"/>
    <property type="gene ID" value="SMAR002450"/>
</dbReference>
<evidence type="ECO:0000313" key="12">
    <source>
        <dbReference type="Proteomes" id="UP000014500"/>
    </source>
</evidence>
<dbReference type="InterPro" id="IPR003196">
    <property type="entry name" value="TFIIF_beta"/>
</dbReference>
<keyword evidence="5" id="KW-0238">DNA-binding</keyword>
<keyword evidence="6" id="KW-0804">Transcription</keyword>
<dbReference type="PANTHER" id="PTHR10445:SF0">
    <property type="entry name" value="GENERAL TRANSCRIPTION FACTOR IIF SUBUNIT 2"/>
    <property type="match status" value="1"/>
</dbReference>
<keyword evidence="12" id="KW-1185">Reference proteome</keyword>
<dbReference type="InterPro" id="IPR036390">
    <property type="entry name" value="WH_DNA-bd_sf"/>
</dbReference>
<dbReference type="Proteomes" id="UP000014500">
    <property type="component" value="Unassembled WGS sequence"/>
</dbReference>
<evidence type="ECO:0000259" key="10">
    <source>
        <dbReference type="Pfam" id="PF17683"/>
    </source>
</evidence>
<dbReference type="FunFam" id="1.10.10.10:FF:000035">
    <property type="entry name" value="General transcription factor IIF subunit 2"/>
    <property type="match status" value="1"/>
</dbReference>
<feature type="domain" description="TFIIF beta subunit HTH" evidence="9">
    <location>
        <begin position="175"/>
        <end position="238"/>
    </location>
</feature>
<dbReference type="OMA" id="PIADNCY"/>
<dbReference type="InterPro" id="IPR040504">
    <property type="entry name" value="TFIIF_beta_N"/>
</dbReference>
<name>T1IN73_STRMM</name>
<dbReference type="SUPFAM" id="SSF50916">
    <property type="entry name" value="Rap30/74 interaction domains"/>
    <property type="match status" value="1"/>
</dbReference>
<protein>
    <recommendedName>
        <fullName evidence="3">General transcription factor IIF subunit 2</fullName>
    </recommendedName>
    <alternativeName>
        <fullName evidence="8">Transcription initiation factor IIF subunit beta</fullName>
    </alternativeName>
</protein>
<evidence type="ECO:0000313" key="11">
    <source>
        <dbReference type="EnsemblMetazoa" id="SMAR002450-PA"/>
    </source>
</evidence>
<feature type="domain" description="TFIIF beta subunit N-terminal" evidence="10">
    <location>
        <begin position="14"/>
        <end position="137"/>
    </location>
</feature>
<dbReference type="InterPro" id="IPR040450">
    <property type="entry name" value="TFIIF_beta_HTH"/>
</dbReference>
<evidence type="ECO:0000256" key="7">
    <source>
        <dbReference type="ARBA" id="ARBA00023242"/>
    </source>
</evidence>
<dbReference type="Pfam" id="PF02270">
    <property type="entry name" value="TFIIF_beta"/>
    <property type="match status" value="1"/>
</dbReference>
<dbReference type="AlphaFoldDB" id="T1IN73"/>
<evidence type="ECO:0000256" key="3">
    <source>
        <dbReference type="ARBA" id="ARBA00020815"/>
    </source>
</evidence>
<dbReference type="Gene3D" id="1.10.10.10">
    <property type="entry name" value="Winged helix-like DNA-binding domain superfamily/Winged helix DNA-binding domain"/>
    <property type="match status" value="1"/>
</dbReference>
<evidence type="ECO:0000256" key="4">
    <source>
        <dbReference type="ARBA" id="ARBA00023015"/>
    </source>
</evidence>
<dbReference type="GO" id="GO:0005674">
    <property type="term" value="C:transcription factor TFIIF complex"/>
    <property type="evidence" value="ECO:0007669"/>
    <property type="project" value="InterPro"/>
</dbReference>
<dbReference type="GO" id="GO:0006367">
    <property type="term" value="P:transcription initiation at RNA polymerase II promoter"/>
    <property type="evidence" value="ECO:0007669"/>
    <property type="project" value="InterPro"/>
</dbReference>
<dbReference type="GO" id="GO:0006368">
    <property type="term" value="P:transcription elongation by RNA polymerase II"/>
    <property type="evidence" value="ECO:0007669"/>
    <property type="project" value="UniProtKB-ARBA"/>
</dbReference>
<keyword evidence="4" id="KW-0805">Transcription regulation</keyword>
<organism evidence="11 12">
    <name type="scientific">Strigamia maritima</name>
    <name type="common">European centipede</name>
    <name type="synonym">Geophilus maritimus</name>
    <dbReference type="NCBI Taxonomy" id="126957"/>
    <lineage>
        <taxon>Eukaryota</taxon>
        <taxon>Metazoa</taxon>
        <taxon>Ecdysozoa</taxon>
        <taxon>Arthropoda</taxon>
        <taxon>Myriapoda</taxon>
        <taxon>Chilopoda</taxon>
        <taxon>Pleurostigmophora</taxon>
        <taxon>Geophilomorpha</taxon>
        <taxon>Linotaeniidae</taxon>
        <taxon>Strigamia</taxon>
    </lineage>
</organism>
<evidence type="ECO:0000256" key="2">
    <source>
        <dbReference type="ARBA" id="ARBA00009543"/>
    </source>
</evidence>
<accession>T1IN73</accession>
<dbReference type="InterPro" id="IPR011039">
    <property type="entry name" value="TFIIF_interaction"/>
</dbReference>
<evidence type="ECO:0000256" key="6">
    <source>
        <dbReference type="ARBA" id="ARBA00023163"/>
    </source>
</evidence>
<evidence type="ECO:0000259" key="9">
    <source>
        <dbReference type="Pfam" id="PF02270"/>
    </source>
</evidence>
<dbReference type="Pfam" id="PF17683">
    <property type="entry name" value="TFIIF_beta_N"/>
    <property type="match status" value="1"/>
</dbReference>
<dbReference type="SUPFAM" id="SSF46785">
    <property type="entry name" value="Winged helix' DNA-binding domain"/>
    <property type="match status" value="1"/>
</dbReference>
<dbReference type="InterPro" id="IPR036388">
    <property type="entry name" value="WH-like_DNA-bd_sf"/>
</dbReference>
<evidence type="ECO:0000256" key="5">
    <source>
        <dbReference type="ARBA" id="ARBA00023125"/>
    </source>
</evidence>
<dbReference type="STRING" id="126957.T1IN73"/>
<dbReference type="GO" id="GO:0003677">
    <property type="term" value="F:DNA binding"/>
    <property type="evidence" value="ECO:0007669"/>
    <property type="project" value="UniProtKB-KW"/>
</dbReference>
<evidence type="ECO:0000256" key="8">
    <source>
        <dbReference type="ARBA" id="ARBA00033388"/>
    </source>
</evidence>
<evidence type="ECO:0000256" key="1">
    <source>
        <dbReference type="ARBA" id="ARBA00004123"/>
    </source>
</evidence>
<comment type="subcellular location">
    <subcellularLocation>
        <location evidence="1">Nucleus</location>
    </subcellularLocation>
</comment>
<proteinExistence type="inferred from homology"/>